<dbReference type="PROSITE" id="PS51257">
    <property type="entry name" value="PROKAR_LIPOPROTEIN"/>
    <property type="match status" value="1"/>
</dbReference>
<protein>
    <submittedName>
        <fullName evidence="3">Extracellular solute-binding protein</fullName>
    </submittedName>
</protein>
<accession>A0A5C5BG04</accession>
<dbReference type="Proteomes" id="UP000313849">
    <property type="component" value="Unassembled WGS sequence"/>
</dbReference>
<feature type="signal peptide" evidence="2">
    <location>
        <begin position="1"/>
        <end position="25"/>
    </location>
</feature>
<dbReference type="InterPro" id="IPR050490">
    <property type="entry name" value="Bact_solute-bd_prot1"/>
</dbReference>
<evidence type="ECO:0000256" key="1">
    <source>
        <dbReference type="SAM" id="MobiDB-lite"/>
    </source>
</evidence>
<feature type="region of interest" description="Disordered" evidence="1">
    <location>
        <begin position="31"/>
        <end position="55"/>
    </location>
</feature>
<evidence type="ECO:0000256" key="2">
    <source>
        <dbReference type="SAM" id="SignalP"/>
    </source>
</evidence>
<reference evidence="3 4" key="1">
    <citation type="submission" date="2019-06" db="EMBL/GenBank/DDBJ databases">
        <title>Draft genome sequence of Miniimonas arenae KCTC 19750T isolated from sea sand.</title>
        <authorList>
            <person name="Park S.-J."/>
        </authorList>
    </citation>
    <scope>NUCLEOTIDE SEQUENCE [LARGE SCALE GENOMIC DNA]</scope>
    <source>
        <strain evidence="3 4">KCTC 19750</strain>
    </source>
</reference>
<evidence type="ECO:0000313" key="3">
    <source>
        <dbReference type="EMBL" id="TNU76825.1"/>
    </source>
</evidence>
<feature type="chain" id="PRO_5038689687" evidence="2">
    <location>
        <begin position="26"/>
        <end position="454"/>
    </location>
</feature>
<keyword evidence="2" id="KW-0732">Signal</keyword>
<evidence type="ECO:0000313" key="4">
    <source>
        <dbReference type="Proteomes" id="UP000313849"/>
    </source>
</evidence>
<gene>
    <name evidence="3" type="ORF">FH969_01635</name>
</gene>
<dbReference type="OrthoDB" id="3226017at2"/>
<dbReference type="AlphaFoldDB" id="A0A5C5BG04"/>
<keyword evidence="4" id="KW-1185">Reference proteome</keyword>
<organism evidence="3 4">
    <name type="scientific">Miniimonas arenae</name>
    <dbReference type="NCBI Taxonomy" id="676201"/>
    <lineage>
        <taxon>Bacteria</taxon>
        <taxon>Bacillati</taxon>
        <taxon>Actinomycetota</taxon>
        <taxon>Actinomycetes</taxon>
        <taxon>Micrococcales</taxon>
        <taxon>Beutenbergiaceae</taxon>
        <taxon>Miniimonas</taxon>
    </lineage>
</organism>
<dbReference type="EMBL" id="VENP01000003">
    <property type="protein sequence ID" value="TNU76825.1"/>
    <property type="molecule type" value="Genomic_DNA"/>
</dbReference>
<dbReference type="InterPro" id="IPR006059">
    <property type="entry name" value="SBP"/>
</dbReference>
<dbReference type="Gene3D" id="3.40.190.10">
    <property type="entry name" value="Periplasmic binding protein-like II"/>
    <property type="match status" value="1"/>
</dbReference>
<name>A0A5C5BG04_9MICO</name>
<dbReference type="Pfam" id="PF13416">
    <property type="entry name" value="SBP_bac_8"/>
    <property type="match status" value="1"/>
</dbReference>
<dbReference type="PANTHER" id="PTHR43649:SF32">
    <property type="entry name" value="SUGAR BINDING SECRETED PROTEIN"/>
    <property type="match status" value="1"/>
</dbReference>
<comment type="caution">
    <text evidence="3">The sequence shown here is derived from an EMBL/GenBank/DDBJ whole genome shotgun (WGS) entry which is preliminary data.</text>
</comment>
<proteinExistence type="predicted"/>
<dbReference type="RefSeq" id="WP_139985657.1">
    <property type="nucleotide sequence ID" value="NZ_VENP01000003.1"/>
</dbReference>
<sequence>MRSSRTRSVATATALAASLALVLTACGGGSGSGSDATGDSTQAAGGDASTDAGAGSGEQIKLTVATFNDFGYTDELFDQYEADHPGVTVEQVKAAKSEDARTNMTTKLGAGGTGLADIEAIEVDWLPELMQYPDLFVDLSDPALADRWVQWKVDQATTTDGKLIGYGTDIGPEAICYRQDLFEAAGLPSTPDEVATLLGGDDATWDTYFEVGKQFVAASDSAWYDSASATYQGMVNQLTNAYEESDGTPKDLATNQPIIDLWTQVTQASADGLSAGLEQWSADWDAAFQKDGFATMLCPAWMTGPIEERAGGVTGWNVADVFPGGGGNWGGSFLTVPASGANTEAAKELAAWLTSPEVQTQAFTSAGTFPSQIEAQSSTAVQEFTNPFFNDAPVGAIFSARAQAIKGAPFKGPNYFSIHTAVQDGLKRVDVEKTDDADSSWAKSVQAFKDLGLS</sequence>
<dbReference type="PANTHER" id="PTHR43649">
    <property type="entry name" value="ARABINOSE-BINDING PROTEIN-RELATED"/>
    <property type="match status" value="1"/>
</dbReference>
<dbReference type="SUPFAM" id="SSF53850">
    <property type="entry name" value="Periplasmic binding protein-like II"/>
    <property type="match status" value="1"/>
</dbReference>
<feature type="compositionally biased region" description="Low complexity" evidence="1">
    <location>
        <begin position="33"/>
        <end position="53"/>
    </location>
</feature>